<dbReference type="Proteomes" id="UP001054945">
    <property type="component" value="Unassembled WGS sequence"/>
</dbReference>
<sequence length="179" mass="20373">MEKHWGHQIMPSLQLTLHHNSQLIQRHIAGCLSGSPPQICRHGSLMIVVDAAYVQLYSIAPFCPSRDRRVRDARCWGRLSQISQKARKVVGQAIERTSENISMSLFFTTYLGSYGRQTKEICPITYICGHKNHNVKKKKFHEAKVNAIFCGHIHLNAGGFYKRSGSCRNVCYWLSTRNG</sequence>
<name>A0AAV4W4E7_CAEEX</name>
<gene>
    <name evidence="1" type="ORF">CEXT_545611</name>
</gene>
<organism evidence="1 2">
    <name type="scientific">Caerostris extrusa</name>
    <name type="common">Bark spider</name>
    <name type="synonym">Caerostris bankana</name>
    <dbReference type="NCBI Taxonomy" id="172846"/>
    <lineage>
        <taxon>Eukaryota</taxon>
        <taxon>Metazoa</taxon>
        <taxon>Ecdysozoa</taxon>
        <taxon>Arthropoda</taxon>
        <taxon>Chelicerata</taxon>
        <taxon>Arachnida</taxon>
        <taxon>Araneae</taxon>
        <taxon>Araneomorphae</taxon>
        <taxon>Entelegynae</taxon>
        <taxon>Araneoidea</taxon>
        <taxon>Araneidae</taxon>
        <taxon>Caerostris</taxon>
    </lineage>
</organism>
<dbReference type="EMBL" id="BPLR01015659">
    <property type="protein sequence ID" value="GIY77665.1"/>
    <property type="molecule type" value="Genomic_DNA"/>
</dbReference>
<comment type="caution">
    <text evidence="1">The sequence shown here is derived from an EMBL/GenBank/DDBJ whole genome shotgun (WGS) entry which is preliminary data.</text>
</comment>
<proteinExistence type="predicted"/>
<accession>A0AAV4W4E7</accession>
<evidence type="ECO:0000313" key="1">
    <source>
        <dbReference type="EMBL" id="GIY77665.1"/>
    </source>
</evidence>
<keyword evidence="2" id="KW-1185">Reference proteome</keyword>
<protein>
    <submittedName>
        <fullName evidence="1">Uncharacterized protein</fullName>
    </submittedName>
</protein>
<dbReference type="AlphaFoldDB" id="A0AAV4W4E7"/>
<evidence type="ECO:0000313" key="2">
    <source>
        <dbReference type="Proteomes" id="UP001054945"/>
    </source>
</evidence>
<reference evidence="1 2" key="1">
    <citation type="submission" date="2021-06" db="EMBL/GenBank/DDBJ databases">
        <title>Caerostris extrusa draft genome.</title>
        <authorList>
            <person name="Kono N."/>
            <person name="Arakawa K."/>
        </authorList>
    </citation>
    <scope>NUCLEOTIDE SEQUENCE [LARGE SCALE GENOMIC DNA]</scope>
</reference>